<keyword evidence="3" id="KW-1185">Reference proteome</keyword>
<dbReference type="Proteomes" id="UP000268007">
    <property type="component" value="Unassembled WGS sequence"/>
</dbReference>
<dbReference type="AlphaFoldDB" id="A0A495J9Z6"/>
<evidence type="ECO:0000256" key="1">
    <source>
        <dbReference type="SAM" id="MobiDB-lite"/>
    </source>
</evidence>
<name>A0A495J9Z6_9SPHI</name>
<feature type="region of interest" description="Disordered" evidence="1">
    <location>
        <begin position="450"/>
        <end position="481"/>
    </location>
</feature>
<protein>
    <recommendedName>
        <fullName evidence="4">Tetratricopeptide repeat protein</fullName>
    </recommendedName>
</protein>
<accession>A0A495J9Z6</accession>
<comment type="caution">
    <text evidence="2">The sequence shown here is derived from an EMBL/GenBank/DDBJ whole genome shotgun (WGS) entry which is preliminary data.</text>
</comment>
<dbReference type="EMBL" id="RBKU01000001">
    <property type="protein sequence ID" value="RKR85633.1"/>
    <property type="molecule type" value="Genomic_DNA"/>
</dbReference>
<gene>
    <name evidence="2" type="ORF">BDD43_5904</name>
</gene>
<reference evidence="2 3" key="1">
    <citation type="submission" date="2018-10" db="EMBL/GenBank/DDBJ databases">
        <title>Genomic Encyclopedia of Archaeal and Bacterial Type Strains, Phase II (KMG-II): from individual species to whole genera.</title>
        <authorList>
            <person name="Goeker M."/>
        </authorList>
    </citation>
    <scope>NUCLEOTIDE SEQUENCE [LARGE SCALE GENOMIC DNA]</scope>
    <source>
        <strain evidence="2 3">DSM 18602</strain>
    </source>
</reference>
<sequence length="533" mass="59859">MEVLNTNYKEFFSDIVANPAEVGSIHAPHLKALVELYPQSAILRAMLARAIQVTDQAGFQQKLKSAAAYASDRAILYNLINYPEKLVKKYAQAGVIEEVENPPVTELDYKAEPQSDVDDFAKQFEEETEPVNYFHESEEVLEEPGQYHQGNDTAATNGQTEDREAYFNTVPNQPLQPELLADEAAYQTYAPQQEEVIAQPEPYVYANIGNQPVVGTALPSEIDDEVYDEITGIEDIYGEIIREPKTTMPDAAPPQEQAQAGEDASNNLEDILLAQYGAVLSDSPIIASEPQPATPVAEPPAPEETYTFSASRFRDKMALANDEVEFEMVSTTAPQQQAPMQAEPVPVPEPAPMVESNANHFTPQFAEDDSRMAKYDDDSLPYSFMWWLNKTRKEHADTHQPYAPKPAPQQEPRAPAPDELQQQYFENIFSLTSVEQLDINTRNKRKGGEIIDRFIEKDPQLKPPNTEKLDNENKAKQSSEDKSILVSETLAGIYADQMLYSKAIIAYQKLLLRFPEKSTYFVAQIEILEKKIN</sequence>
<evidence type="ECO:0008006" key="4">
    <source>
        <dbReference type="Google" id="ProtNLM"/>
    </source>
</evidence>
<evidence type="ECO:0000313" key="2">
    <source>
        <dbReference type="EMBL" id="RKR85633.1"/>
    </source>
</evidence>
<dbReference type="RefSeq" id="WP_121201671.1">
    <property type="nucleotide sequence ID" value="NZ_RBKU01000001.1"/>
</dbReference>
<proteinExistence type="predicted"/>
<organism evidence="2 3">
    <name type="scientific">Mucilaginibacter gracilis</name>
    <dbReference type="NCBI Taxonomy" id="423350"/>
    <lineage>
        <taxon>Bacteria</taxon>
        <taxon>Pseudomonadati</taxon>
        <taxon>Bacteroidota</taxon>
        <taxon>Sphingobacteriia</taxon>
        <taxon>Sphingobacteriales</taxon>
        <taxon>Sphingobacteriaceae</taxon>
        <taxon>Mucilaginibacter</taxon>
    </lineage>
</organism>
<dbReference type="OrthoDB" id="594666at2"/>
<evidence type="ECO:0000313" key="3">
    <source>
        <dbReference type="Proteomes" id="UP000268007"/>
    </source>
</evidence>